<sequence length="134" mass="14496">MPRAVLRHSLCLSLSLAASAAFADQPDTPAVPAAAEDVIMVTYRCESSQTVIARYDNTDPDAPTARLQYRGRTFEMYNVRAASGARYATEQGLSPDKGLQWWTKGDDATLSEMLMDHTAPEAVEIEACTAEPAG</sequence>
<evidence type="ECO:0000313" key="7">
    <source>
        <dbReference type="EMBL" id="XCG49327.1"/>
    </source>
</evidence>
<accession>A0AAU8CR66</accession>
<evidence type="ECO:0000256" key="4">
    <source>
        <dbReference type="ARBA" id="ARBA00023288"/>
    </source>
</evidence>
<keyword evidence="2" id="KW-0472">Membrane</keyword>
<evidence type="ECO:0000256" key="2">
    <source>
        <dbReference type="ARBA" id="ARBA00023136"/>
    </source>
</evidence>
<keyword evidence="1 5" id="KW-0732">Signal</keyword>
<organism evidence="7">
    <name type="scientific">Mesorhizobium sp. WSM2240</name>
    <dbReference type="NCBI Taxonomy" id="3228851"/>
    <lineage>
        <taxon>Bacteria</taxon>
        <taxon>Pseudomonadati</taxon>
        <taxon>Pseudomonadota</taxon>
        <taxon>Alphaproteobacteria</taxon>
        <taxon>Hyphomicrobiales</taxon>
        <taxon>Phyllobacteriaceae</taxon>
        <taxon>Mesorhizobium</taxon>
    </lineage>
</organism>
<dbReference type="AlphaFoldDB" id="A0AAU8CR66"/>
<name>A0AAU8CR66_9HYPH</name>
<feature type="domain" description="C-type lysozyme inhibitor" evidence="6">
    <location>
        <begin position="43"/>
        <end position="112"/>
    </location>
</feature>
<keyword evidence="4" id="KW-0449">Lipoprotein</keyword>
<evidence type="ECO:0000256" key="1">
    <source>
        <dbReference type="ARBA" id="ARBA00022729"/>
    </source>
</evidence>
<proteinExistence type="predicted"/>
<keyword evidence="3" id="KW-0564">Palmitate</keyword>
<gene>
    <name evidence="7" type="ORF">ABVK50_01420</name>
</gene>
<evidence type="ECO:0000259" key="6">
    <source>
        <dbReference type="Pfam" id="PF09864"/>
    </source>
</evidence>
<reference evidence="7" key="1">
    <citation type="submission" date="2024-06" db="EMBL/GenBank/DDBJ databases">
        <title>Mesorhizobium karijinii sp. nov., a symbiont of the iconic Swainsona formosa from arid Australia.</title>
        <authorList>
            <person name="Hill Y.J."/>
            <person name="Watkin E.L.J."/>
            <person name="O'Hara G.W."/>
            <person name="Terpolilli J."/>
            <person name="Tye M.L."/>
            <person name="Kohlmeier M.G."/>
        </authorList>
    </citation>
    <scope>NUCLEOTIDE SEQUENCE</scope>
    <source>
        <strain evidence="7">WSM2240</strain>
    </source>
</reference>
<evidence type="ECO:0000256" key="5">
    <source>
        <dbReference type="SAM" id="SignalP"/>
    </source>
</evidence>
<dbReference type="Gene3D" id="2.40.128.200">
    <property type="match status" value="1"/>
</dbReference>
<feature type="signal peptide" evidence="5">
    <location>
        <begin position="1"/>
        <end position="23"/>
    </location>
</feature>
<dbReference type="Pfam" id="PF09864">
    <property type="entry name" value="MliC"/>
    <property type="match status" value="1"/>
</dbReference>
<dbReference type="InterPro" id="IPR036328">
    <property type="entry name" value="MliC_sf"/>
</dbReference>
<dbReference type="RefSeq" id="WP_353643138.1">
    <property type="nucleotide sequence ID" value="NZ_CP159253.1"/>
</dbReference>
<dbReference type="SUPFAM" id="SSF141488">
    <property type="entry name" value="YdhA-like"/>
    <property type="match status" value="1"/>
</dbReference>
<feature type="chain" id="PRO_5043829320" evidence="5">
    <location>
        <begin position="24"/>
        <end position="134"/>
    </location>
</feature>
<protein>
    <submittedName>
        <fullName evidence="7">MliC family protein</fullName>
    </submittedName>
</protein>
<evidence type="ECO:0000256" key="3">
    <source>
        <dbReference type="ARBA" id="ARBA00023139"/>
    </source>
</evidence>
<dbReference type="EMBL" id="CP159253">
    <property type="protein sequence ID" value="XCG49327.1"/>
    <property type="molecule type" value="Genomic_DNA"/>
</dbReference>
<dbReference type="InterPro" id="IPR018660">
    <property type="entry name" value="MliC"/>
</dbReference>